<organism evidence="6 7">
    <name type="scientific">Phyllobacterium endophyticum</name>
    <dbReference type="NCBI Taxonomy" id="1149773"/>
    <lineage>
        <taxon>Bacteria</taxon>
        <taxon>Pseudomonadati</taxon>
        <taxon>Pseudomonadota</taxon>
        <taxon>Alphaproteobacteria</taxon>
        <taxon>Hyphomicrobiales</taxon>
        <taxon>Phyllobacteriaceae</taxon>
        <taxon>Phyllobacterium</taxon>
    </lineage>
</organism>
<keyword evidence="4" id="KW-0456">Lyase</keyword>
<reference evidence="7" key="1">
    <citation type="submission" date="2017-11" db="EMBL/GenBank/DDBJ databases">
        <authorList>
            <person name="Kuznetsova I."/>
            <person name="Sazanova A."/>
            <person name="Chirak E."/>
            <person name="Safronova V."/>
            <person name="Willems A."/>
        </authorList>
    </citation>
    <scope>NUCLEOTIDE SEQUENCE [LARGE SCALE GENOMIC DNA]</scope>
    <source>
        <strain evidence="7">PEPV15</strain>
    </source>
</reference>
<dbReference type="SUPFAM" id="SSF53686">
    <property type="entry name" value="Tryptophan synthase beta subunit-like PLP-dependent enzymes"/>
    <property type="match status" value="1"/>
</dbReference>
<dbReference type="EMBL" id="PGGN01000002">
    <property type="protein sequence ID" value="PSH58307.1"/>
    <property type="molecule type" value="Genomic_DNA"/>
</dbReference>
<proteinExistence type="inferred from homology"/>
<keyword evidence="7" id="KW-1185">Reference proteome</keyword>
<dbReference type="GO" id="GO:0003941">
    <property type="term" value="F:L-serine ammonia-lyase activity"/>
    <property type="evidence" value="ECO:0007669"/>
    <property type="project" value="TreeGrafter"/>
</dbReference>
<gene>
    <name evidence="6" type="primary">eutB</name>
    <name evidence="6" type="ORF">CU100_11875</name>
</gene>
<dbReference type="InterPro" id="IPR036052">
    <property type="entry name" value="TrpB-like_PALP_sf"/>
</dbReference>
<dbReference type="Pfam" id="PF00291">
    <property type="entry name" value="PALP"/>
    <property type="match status" value="1"/>
</dbReference>
<dbReference type="Proteomes" id="UP000241158">
    <property type="component" value="Unassembled WGS sequence"/>
</dbReference>
<dbReference type="GO" id="GO:0009097">
    <property type="term" value="P:isoleucine biosynthetic process"/>
    <property type="evidence" value="ECO:0007669"/>
    <property type="project" value="TreeGrafter"/>
</dbReference>
<keyword evidence="3" id="KW-0663">Pyridoxal phosphate</keyword>
<dbReference type="Gene3D" id="3.40.50.1100">
    <property type="match status" value="2"/>
</dbReference>
<evidence type="ECO:0000259" key="5">
    <source>
        <dbReference type="Pfam" id="PF00291"/>
    </source>
</evidence>
<evidence type="ECO:0000256" key="4">
    <source>
        <dbReference type="ARBA" id="ARBA00023239"/>
    </source>
</evidence>
<dbReference type="InterPro" id="IPR001926">
    <property type="entry name" value="TrpB-like_PALP"/>
</dbReference>
<dbReference type="NCBIfam" id="NF005680">
    <property type="entry name" value="PRK07476.1"/>
    <property type="match status" value="1"/>
</dbReference>
<dbReference type="PROSITE" id="PS00165">
    <property type="entry name" value="DEHYDRATASE_SER_THR"/>
    <property type="match status" value="1"/>
</dbReference>
<dbReference type="PANTHER" id="PTHR48078">
    <property type="entry name" value="THREONINE DEHYDRATASE, MITOCHONDRIAL-RELATED"/>
    <property type="match status" value="1"/>
</dbReference>
<dbReference type="RefSeq" id="WP_106716758.1">
    <property type="nucleotide sequence ID" value="NZ_JACHXT010000001.1"/>
</dbReference>
<protein>
    <submittedName>
        <fullName evidence="6">Hydroxyectoine utilization dehydratase EutB</fullName>
    </submittedName>
</protein>
<comment type="similarity">
    <text evidence="2">Belongs to the serine/threonine dehydratase family.</text>
</comment>
<dbReference type="AlphaFoldDB" id="A0A2P7AVT6"/>
<dbReference type="InterPro" id="IPR000634">
    <property type="entry name" value="Ser/Thr_deHydtase_PyrdxlP-BS"/>
</dbReference>
<comment type="cofactor">
    <cofactor evidence="1">
        <name>pyridoxal 5'-phosphate</name>
        <dbReference type="ChEBI" id="CHEBI:597326"/>
    </cofactor>
</comment>
<feature type="domain" description="Tryptophan synthase beta chain-like PALP" evidence="5">
    <location>
        <begin position="22"/>
        <end position="308"/>
    </location>
</feature>
<dbReference type="OrthoDB" id="9811476at2"/>
<accession>A0A2P7AVT6</accession>
<dbReference type="GO" id="GO:0004794">
    <property type="term" value="F:threonine deaminase activity"/>
    <property type="evidence" value="ECO:0007669"/>
    <property type="project" value="TreeGrafter"/>
</dbReference>
<dbReference type="GO" id="GO:0006567">
    <property type="term" value="P:L-threonine catabolic process"/>
    <property type="evidence" value="ECO:0007669"/>
    <property type="project" value="TreeGrafter"/>
</dbReference>
<dbReference type="InterPro" id="IPR050147">
    <property type="entry name" value="Ser/Thr_Dehydratase"/>
</dbReference>
<dbReference type="GO" id="GO:0030170">
    <property type="term" value="F:pyridoxal phosphate binding"/>
    <property type="evidence" value="ECO:0007669"/>
    <property type="project" value="InterPro"/>
</dbReference>
<evidence type="ECO:0000313" key="6">
    <source>
        <dbReference type="EMBL" id="PSH58307.1"/>
    </source>
</evidence>
<evidence type="ECO:0000313" key="7">
    <source>
        <dbReference type="Proteomes" id="UP000241158"/>
    </source>
</evidence>
<evidence type="ECO:0000256" key="1">
    <source>
        <dbReference type="ARBA" id="ARBA00001933"/>
    </source>
</evidence>
<dbReference type="InterPro" id="IPR014333">
    <property type="entry name" value="Ectoine_EutB"/>
</dbReference>
<dbReference type="NCBIfam" id="TIGR02991">
    <property type="entry name" value="ectoine_eutB"/>
    <property type="match status" value="1"/>
</dbReference>
<name>A0A2P7AVT6_9HYPH</name>
<dbReference type="PANTHER" id="PTHR48078:SF6">
    <property type="entry name" value="L-THREONINE DEHYDRATASE CATABOLIC TDCB"/>
    <property type="match status" value="1"/>
</dbReference>
<evidence type="ECO:0000256" key="3">
    <source>
        <dbReference type="ARBA" id="ARBA00022898"/>
    </source>
</evidence>
<dbReference type="GO" id="GO:0006565">
    <property type="term" value="P:L-serine catabolic process"/>
    <property type="evidence" value="ECO:0007669"/>
    <property type="project" value="TreeGrafter"/>
</dbReference>
<dbReference type="CDD" id="cd01562">
    <property type="entry name" value="Thr-dehyd"/>
    <property type="match status" value="1"/>
</dbReference>
<evidence type="ECO:0000256" key="2">
    <source>
        <dbReference type="ARBA" id="ARBA00010869"/>
    </source>
</evidence>
<dbReference type="FunFam" id="3.40.50.1100:FF:000005">
    <property type="entry name" value="Threonine dehydratase catabolic"/>
    <property type="match status" value="1"/>
</dbReference>
<comment type="caution">
    <text evidence="6">The sequence shown here is derived from an EMBL/GenBank/DDBJ whole genome shotgun (WGS) entry which is preliminary data.</text>
</comment>
<sequence>MTDRLVTIADIEKARHALEGKIVATPMVHSSSLSEKFGQPVYLKLEHRQTTGSFKLRGATNALSHLSAAEKQRGVIAASTGNHGRALAYAARLEGIRAVICMSRLVPENKIAEISRLGADIRIIGKSQDDAQEEVDRLVREAGLIMLPPFDDAAIIAGQGTLGLEIIEDVEDLEAVLVPVSGGGLASGVAAAIKARRPATKIIGVSMDRGAAMRASLDAGKPVIVEESESLADSLGGGIGLENQFTFAMVRDLLDDVILLSEDEIAAGMAHAYMQEREVIEGAAAVGIGALLAGKVQARGPVVAVLSGRNVDMNQHRRIVCAGINAKAIPCPA</sequence>